<proteinExistence type="predicted"/>
<evidence type="ECO:0000313" key="2">
    <source>
        <dbReference type="EMBL" id="CAL4142939.1"/>
    </source>
</evidence>
<comment type="caution">
    <text evidence="2">The sequence shown here is derived from an EMBL/GenBank/DDBJ whole genome shotgun (WGS) entry which is preliminary data.</text>
</comment>
<feature type="region of interest" description="Disordered" evidence="1">
    <location>
        <begin position="1"/>
        <end position="47"/>
    </location>
</feature>
<feature type="compositionally biased region" description="Polar residues" evidence="1">
    <location>
        <begin position="1"/>
        <end position="10"/>
    </location>
</feature>
<evidence type="ECO:0000313" key="3">
    <source>
        <dbReference type="Proteomes" id="UP001497623"/>
    </source>
</evidence>
<feature type="non-terminal residue" evidence="2">
    <location>
        <position position="1"/>
    </location>
</feature>
<sequence>VFRLLTSHQGDGQLPPAPTEDPESSLPMHLPNLHQAGPPNSTSTSSLLLPSVLTPTVPVQIDTDFGSPKLHPLSASSLRSLTPSSNMVSPYASIAPSYPRTPTPQLVSSTPPHGELADSWQDRSSVYDNVDFYGVPQSTLNPYDTIQEEAINSQNISENTESGSGSDSPEEEWTHL</sequence>
<reference evidence="2 3" key="1">
    <citation type="submission" date="2024-05" db="EMBL/GenBank/DDBJ databases">
        <authorList>
            <person name="Wallberg A."/>
        </authorList>
    </citation>
    <scope>NUCLEOTIDE SEQUENCE [LARGE SCALE GENOMIC DNA]</scope>
</reference>
<evidence type="ECO:0000256" key="1">
    <source>
        <dbReference type="SAM" id="MobiDB-lite"/>
    </source>
</evidence>
<feature type="region of interest" description="Disordered" evidence="1">
    <location>
        <begin position="99"/>
        <end position="121"/>
    </location>
</feature>
<accession>A0AAV2RWL6</accession>
<feature type="compositionally biased region" description="Polar residues" evidence="1">
    <location>
        <begin position="141"/>
        <end position="160"/>
    </location>
</feature>
<keyword evidence="3" id="KW-1185">Reference proteome</keyword>
<protein>
    <submittedName>
        <fullName evidence="2">Uncharacterized protein</fullName>
    </submittedName>
</protein>
<dbReference type="AlphaFoldDB" id="A0AAV2RWL6"/>
<feature type="compositionally biased region" description="Low complexity" evidence="1">
    <location>
        <begin position="38"/>
        <end position="47"/>
    </location>
</feature>
<organism evidence="2 3">
    <name type="scientific">Meganyctiphanes norvegica</name>
    <name type="common">Northern krill</name>
    <name type="synonym">Thysanopoda norvegica</name>
    <dbReference type="NCBI Taxonomy" id="48144"/>
    <lineage>
        <taxon>Eukaryota</taxon>
        <taxon>Metazoa</taxon>
        <taxon>Ecdysozoa</taxon>
        <taxon>Arthropoda</taxon>
        <taxon>Crustacea</taxon>
        <taxon>Multicrustacea</taxon>
        <taxon>Malacostraca</taxon>
        <taxon>Eumalacostraca</taxon>
        <taxon>Eucarida</taxon>
        <taxon>Euphausiacea</taxon>
        <taxon>Euphausiidae</taxon>
        <taxon>Meganyctiphanes</taxon>
    </lineage>
</organism>
<gene>
    <name evidence="2" type="ORF">MNOR_LOCUS29220</name>
</gene>
<dbReference type="Proteomes" id="UP001497623">
    <property type="component" value="Unassembled WGS sequence"/>
</dbReference>
<dbReference type="EMBL" id="CAXKWB010033456">
    <property type="protein sequence ID" value="CAL4142939.1"/>
    <property type="molecule type" value="Genomic_DNA"/>
</dbReference>
<name>A0AAV2RWL6_MEGNR</name>
<feature type="region of interest" description="Disordered" evidence="1">
    <location>
        <begin position="141"/>
        <end position="176"/>
    </location>
</feature>